<dbReference type="PANTHER" id="PTHR37278:SF1">
    <property type="entry name" value="AUTOPHAGY-RELATED PROTEIN 33-RELATED"/>
    <property type="match status" value="1"/>
</dbReference>
<keyword evidence="4 7" id="KW-0472">Membrane</keyword>
<dbReference type="GO" id="GO:0005741">
    <property type="term" value="C:mitochondrial outer membrane"/>
    <property type="evidence" value="ECO:0007669"/>
    <property type="project" value="TreeGrafter"/>
</dbReference>
<dbReference type="OrthoDB" id="5336366at2759"/>
<evidence type="ECO:0000313" key="8">
    <source>
        <dbReference type="EMBL" id="CAI4216808.1"/>
    </source>
</evidence>
<evidence type="ECO:0000256" key="1">
    <source>
        <dbReference type="ARBA" id="ARBA00004141"/>
    </source>
</evidence>
<dbReference type="Proteomes" id="UP000838763">
    <property type="component" value="Unassembled WGS sequence"/>
</dbReference>
<protein>
    <recommendedName>
        <fullName evidence="10">Autophagy-related protein 33</fullName>
    </recommendedName>
</protein>
<evidence type="ECO:0000256" key="5">
    <source>
        <dbReference type="ARBA" id="ARBA00038013"/>
    </source>
</evidence>
<evidence type="ECO:0000256" key="2">
    <source>
        <dbReference type="ARBA" id="ARBA00022692"/>
    </source>
</evidence>
<feature type="region of interest" description="Disordered" evidence="6">
    <location>
        <begin position="149"/>
        <end position="177"/>
    </location>
</feature>
<dbReference type="EMBL" id="CALLCH030000015">
    <property type="protein sequence ID" value="CAI4216808.1"/>
    <property type="molecule type" value="Genomic_DNA"/>
</dbReference>
<dbReference type="GO" id="GO:0000422">
    <property type="term" value="P:autophagy of mitochondrion"/>
    <property type="evidence" value="ECO:0007669"/>
    <property type="project" value="TreeGrafter"/>
</dbReference>
<dbReference type="InterPro" id="IPR051668">
    <property type="entry name" value="ATG33"/>
</dbReference>
<evidence type="ECO:0000256" key="7">
    <source>
        <dbReference type="SAM" id="Phobius"/>
    </source>
</evidence>
<evidence type="ECO:0000313" key="9">
    <source>
        <dbReference type="Proteomes" id="UP000838763"/>
    </source>
</evidence>
<keyword evidence="3 7" id="KW-1133">Transmembrane helix</keyword>
<feature type="region of interest" description="Disordered" evidence="6">
    <location>
        <begin position="109"/>
        <end position="137"/>
    </location>
</feature>
<comment type="similarity">
    <text evidence="5">Belongs to the ATG33 family.</text>
</comment>
<dbReference type="AlphaFoldDB" id="A0A9P1MDI1"/>
<keyword evidence="2 7" id="KW-0812">Transmembrane</keyword>
<organism evidence="8 9">
    <name type="scientific">Parascedosporium putredinis</name>
    <dbReference type="NCBI Taxonomy" id="1442378"/>
    <lineage>
        <taxon>Eukaryota</taxon>
        <taxon>Fungi</taxon>
        <taxon>Dikarya</taxon>
        <taxon>Ascomycota</taxon>
        <taxon>Pezizomycotina</taxon>
        <taxon>Sordariomycetes</taxon>
        <taxon>Hypocreomycetidae</taxon>
        <taxon>Microascales</taxon>
        <taxon>Microascaceae</taxon>
        <taxon>Parascedosporium</taxon>
    </lineage>
</organism>
<dbReference type="GO" id="GO:0016236">
    <property type="term" value="P:macroautophagy"/>
    <property type="evidence" value="ECO:0007669"/>
    <property type="project" value="TreeGrafter"/>
</dbReference>
<evidence type="ECO:0000256" key="6">
    <source>
        <dbReference type="SAM" id="MobiDB-lite"/>
    </source>
</evidence>
<evidence type="ECO:0000256" key="4">
    <source>
        <dbReference type="ARBA" id="ARBA00023136"/>
    </source>
</evidence>
<reference evidence="8" key="1">
    <citation type="submission" date="2022-11" db="EMBL/GenBank/DDBJ databases">
        <authorList>
            <person name="Scott C."/>
            <person name="Bruce N."/>
        </authorList>
    </citation>
    <scope>NUCLEOTIDE SEQUENCE</scope>
</reference>
<feature type="transmembrane region" description="Helical" evidence="7">
    <location>
        <begin position="55"/>
        <end position="76"/>
    </location>
</feature>
<gene>
    <name evidence="8" type="ORF">PPNO1_LOCUS6454</name>
</gene>
<name>A0A9P1MDI1_9PEZI</name>
<comment type="subcellular location">
    <subcellularLocation>
        <location evidence="1">Membrane</location>
        <topology evidence="1">Multi-pass membrane protein</topology>
    </subcellularLocation>
</comment>
<keyword evidence="9" id="KW-1185">Reference proteome</keyword>
<evidence type="ECO:0008006" key="10">
    <source>
        <dbReference type="Google" id="ProtNLM"/>
    </source>
</evidence>
<accession>A0A9P1MDI1</accession>
<proteinExistence type="inferred from homology"/>
<dbReference type="PANTHER" id="PTHR37278">
    <property type="entry name" value="AUTOPHAGY-RELATED PROTEIN 33-RELATED"/>
    <property type="match status" value="1"/>
</dbReference>
<sequence length="215" mass="22051">MSSRTVSALKFVGTVSVGLLTGVSYTLSALAAPALLTLPSASAASQTLTSLAASAATHLTALSAVSSSALALAFVFSPRSARHPYLLYTSLLAAASSLAPRFAPILLGSPPHRPASTTPAPASSAAASPVRRRQQPRPMEASYDVLGDLQSDGTASASGEEVEDDHPTPRQQQQNGEEVTAQIEIFLKERLVQTSLAALSFAISVVGIWGDAAPA</sequence>
<feature type="compositionally biased region" description="Low complexity" evidence="6">
    <location>
        <begin position="114"/>
        <end position="129"/>
    </location>
</feature>
<comment type="caution">
    <text evidence="8">The sequence shown here is derived from an EMBL/GenBank/DDBJ whole genome shotgun (WGS) entry which is preliminary data.</text>
</comment>
<evidence type="ECO:0000256" key="3">
    <source>
        <dbReference type="ARBA" id="ARBA00022989"/>
    </source>
</evidence>